<proteinExistence type="predicted"/>
<feature type="region of interest" description="Disordered" evidence="2">
    <location>
        <begin position="597"/>
        <end position="665"/>
    </location>
</feature>
<feature type="compositionally biased region" description="Low complexity" evidence="2">
    <location>
        <begin position="453"/>
        <end position="468"/>
    </location>
</feature>
<dbReference type="PANTHER" id="PTHR48050:SF11">
    <property type="entry name" value="GLYCOSYLTRANSFERASE"/>
    <property type="match status" value="1"/>
</dbReference>
<protein>
    <recommendedName>
        <fullName evidence="3">Erythromycin biosynthesis protein CIII-like C-terminal domain-containing protein</fullName>
    </recommendedName>
</protein>
<evidence type="ECO:0000256" key="1">
    <source>
        <dbReference type="SAM" id="Coils"/>
    </source>
</evidence>
<feature type="region of interest" description="Disordered" evidence="2">
    <location>
        <begin position="169"/>
        <end position="190"/>
    </location>
</feature>
<keyword evidence="5" id="KW-1185">Reference proteome</keyword>
<name>A0A9W6BDN6_9CHLO</name>
<dbReference type="InterPro" id="IPR050426">
    <property type="entry name" value="Glycosyltransferase_28"/>
</dbReference>
<evidence type="ECO:0000313" key="5">
    <source>
        <dbReference type="Proteomes" id="UP001165080"/>
    </source>
</evidence>
<accession>A0A9W6BDN6</accession>
<organism evidence="4 5">
    <name type="scientific">Pleodorina starrii</name>
    <dbReference type="NCBI Taxonomy" id="330485"/>
    <lineage>
        <taxon>Eukaryota</taxon>
        <taxon>Viridiplantae</taxon>
        <taxon>Chlorophyta</taxon>
        <taxon>core chlorophytes</taxon>
        <taxon>Chlorophyceae</taxon>
        <taxon>CS clade</taxon>
        <taxon>Chlamydomonadales</taxon>
        <taxon>Volvocaceae</taxon>
        <taxon>Pleodorina</taxon>
    </lineage>
</organism>
<reference evidence="4 5" key="1">
    <citation type="journal article" date="2023" name="Commun. Biol.">
        <title>Reorganization of the ancestral sex-determining regions during the evolution of trioecy in Pleodorina starrii.</title>
        <authorList>
            <person name="Takahashi K."/>
            <person name="Suzuki S."/>
            <person name="Kawai-Toyooka H."/>
            <person name="Yamamoto K."/>
            <person name="Hamaji T."/>
            <person name="Ootsuki R."/>
            <person name="Yamaguchi H."/>
            <person name="Kawachi M."/>
            <person name="Higashiyama T."/>
            <person name="Nozaki H."/>
        </authorList>
    </citation>
    <scope>NUCLEOTIDE SEQUENCE [LARGE SCALE GENOMIC DNA]</scope>
    <source>
        <strain evidence="4 5">NIES-4479</strain>
    </source>
</reference>
<feature type="compositionally biased region" description="Low complexity" evidence="2">
    <location>
        <begin position="365"/>
        <end position="377"/>
    </location>
</feature>
<evidence type="ECO:0000313" key="4">
    <source>
        <dbReference type="EMBL" id="GLC50118.1"/>
    </source>
</evidence>
<keyword evidence="1" id="KW-0175">Coiled coil</keyword>
<evidence type="ECO:0000256" key="2">
    <source>
        <dbReference type="SAM" id="MobiDB-lite"/>
    </source>
</evidence>
<feature type="compositionally biased region" description="Basic and acidic residues" evidence="2">
    <location>
        <begin position="648"/>
        <end position="658"/>
    </location>
</feature>
<dbReference type="AlphaFoldDB" id="A0A9W6BDN6"/>
<feature type="coiled-coil region" evidence="1">
    <location>
        <begin position="278"/>
        <end position="306"/>
    </location>
</feature>
<dbReference type="EMBL" id="BRXU01000003">
    <property type="protein sequence ID" value="GLC50118.1"/>
    <property type="molecule type" value="Genomic_DNA"/>
</dbReference>
<dbReference type="GO" id="GO:0016757">
    <property type="term" value="F:glycosyltransferase activity"/>
    <property type="evidence" value="ECO:0007669"/>
    <property type="project" value="UniProtKB-ARBA"/>
</dbReference>
<dbReference type="SUPFAM" id="SSF53756">
    <property type="entry name" value="UDP-Glycosyltransferase/glycogen phosphorylase"/>
    <property type="match status" value="1"/>
</dbReference>
<feature type="region of interest" description="Disordered" evidence="2">
    <location>
        <begin position="444"/>
        <end position="474"/>
    </location>
</feature>
<dbReference type="Pfam" id="PF06722">
    <property type="entry name" value="EryCIII-like_C"/>
    <property type="match status" value="1"/>
</dbReference>
<dbReference type="Gene3D" id="3.40.50.2000">
    <property type="entry name" value="Glycogen Phosphorylase B"/>
    <property type="match status" value="1"/>
</dbReference>
<evidence type="ECO:0000259" key="3">
    <source>
        <dbReference type="Pfam" id="PF06722"/>
    </source>
</evidence>
<feature type="region of interest" description="Disordered" evidence="2">
    <location>
        <begin position="117"/>
        <end position="136"/>
    </location>
</feature>
<dbReference type="Proteomes" id="UP001165080">
    <property type="component" value="Unassembled WGS sequence"/>
</dbReference>
<dbReference type="InterPro" id="IPR010610">
    <property type="entry name" value="EryCIII-like_C"/>
</dbReference>
<comment type="caution">
    <text evidence="4">The sequence shown here is derived from an EMBL/GenBank/DDBJ whole genome shotgun (WGS) entry which is preliminary data.</text>
</comment>
<feature type="domain" description="Erythromycin biosynthesis protein CIII-like C-terminal" evidence="3">
    <location>
        <begin position="697"/>
        <end position="744"/>
    </location>
</feature>
<sequence length="822" mass="85741">MTVSFITHSAHSTWLESSIYGSLHGKEYVDSPPAGGCWSPAGRDSAELAAAPAAAAAKAPAASRISPEDSLARPDARVVEAICNRIAAAAATAAAGAGTTTADMGACTRTAAATAARQRPLAGEQPPTPGACVDTEGRTLPLSLTQLRERLEDTRLLLGQLEQQQQQQQQQKQQQAGGGQQQLQNRQQQEQQERSAGQLLLLRHQILFNLFALEAYHAAEALGLPCTVAAPYMIPYRCPVAFWGMFRRELPELYDTLRRAAELQQQAEAEAEGLGAPAAAAEAEAAEAAGQAAEAAEAQRANLSRVTFAEVVHWMWPLFTERWGEWRSSVLGLPPLPFHRHCPKPPGPGGGPASPAEPRGEWADSTSTSTSSPCDDLPLPLDCLPPAPPLLYGFSDLLVPRPSYWPRSVEVCGFWQPPLEWFAGERLPDELAALPLPLPLAAPPTGSGTVEGTTAAAASVTDAATEAPWAPPPPPLSRPVVSSWSNWCLVDFGSSGRLGLIPQPLATLELLDRVLARLGMAAIVLTAGWQPLHQAAVELQRRKLDVAMEAPGAAAGATAAATAAAEGAGGAPCVADIGASSGSSGAARAPVGAAASAASPGITDSGFTSQQAGKRGRAASCGDLEEAADAADGSPVRLRRRQVEQTPWEEKGREDAVQREGAAGPCVGSAGPPLAAAANPIWALRLHLYGGDVAHQLVLPYCRLVLHHAGSGTTAAALQCGVPQVTCPLHFDQHFWAERLGHLGLSPPPLDRDLLFGSPAGIGSRAEESRRGPDDPRVAVLTAVLRDALEPSRLAVARAMAQDLAAEGGGLQAAARALLRGS</sequence>
<feature type="region of interest" description="Disordered" evidence="2">
    <location>
        <begin position="342"/>
        <end position="377"/>
    </location>
</feature>
<dbReference type="PANTHER" id="PTHR48050">
    <property type="entry name" value="STEROL 3-BETA-GLUCOSYLTRANSFERASE"/>
    <property type="match status" value="1"/>
</dbReference>
<gene>
    <name evidence="4" type="primary">PLEST000382</name>
    <name evidence="4" type="ORF">PLESTB_000344000</name>
</gene>